<dbReference type="AlphaFoldDB" id="A0A0J6F156"/>
<name>A0A0J6F156_COCPO</name>
<feature type="compositionally biased region" description="Polar residues" evidence="1">
    <location>
        <begin position="102"/>
        <end position="115"/>
    </location>
</feature>
<feature type="compositionally biased region" description="Low complexity" evidence="1">
    <location>
        <begin position="23"/>
        <end position="49"/>
    </location>
</feature>
<feature type="compositionally biased region" description="Polar residues" evidence="1">
    <location>
        <begin position="219"/>
        <end position="260"/>
    </location>
</feature>
<gene>
    <name evidence="2" type="ORF">CPAG_00162</name>
</gene>
<evidence type="ECO:0000313" key="2">
    <source>
        <dbReference type="EMBL" id="KMM63808.1"/>
    </source>
</evidence>
<feature type="compositionally biased region" description="Basic and acidic residues" evidence="1">
    <location>
        <begin position="313"/>
        <end position="335"/>
    </location>
</feature>
<protein>
    <submittedName>
        <fullName evidence="2">Uncharacterized protein</fullName>
    </submittedName>
</protein>
<dbReference type="OrthoDB" id="4463286at2759"/>
<feature type="compositionally biased region" description="Basic and acidic residues" evidence="1">
    <location>
        <begin position="53"/>
        <end position="63"/>
    </location>
</feature>
<organism evidence="2 3">
    <name type="scientific">Coccidioides posadasii RMSCC 3488</name>
    <dbReference type="NCBI Taxonomy" id="454284"/>
    <lineage>
        <taxon>Eukaryota</taxon>
        <taxon>Fungi</taxon>
        <taxon>Dikarya</taxon>
        <taxon>Ascomycota</taxon>
        <taxon>Pezizomycotina</taxon>
        <taxon>Eurotiomycetes</taxon>
        <taxon>Eurotiomycetidae</taxon>
        <taxon>Onygenales</taxon>
        <taxon>Onygenaceae</taxon>
        <taxon>Coccidioides</taxon>
    </lineage>
</organism>
<feature type="region of interest" description="Disordered" evidence="1">
    <location>
        <begin position="1"/>
        <end position="441"/>
    </location>
</feature>
<evidence type="ECO:0000256" key="1">
    <source>
        <dbReference type="SAM" id="MobiDB-lite"/>
    </source>
</evidence>
<reference evidence="3" key="2">
    <citation type="journal article" date="2009" name="Genome Res.">
        <title>Comparative genomic analyses of the human fungal pathogens Coccidioides and their relatives.</title>
        <authorList>
            <person name="Sharpton T.J."/>
            <person name="Stajich J.E."/>
            <person name="Rounsley S.D."/>
            <person name="Gardner M.J."/>
            <person name="Wortman J.R."/>
            <person name="Jordar V.S."/>
            <person name="Maiti R."/>
            <person name="Kodira C.D."/>
            <person name="Neafsey D.E."/>
            <person name="Zeng Q."/>
            <person name="Hung C.-Y."/>
            <person name="McMahan C."/>
            <person name="Muszewska A."/>
            <person name="Grynberg M."/>
            <person name="Mandel M.A."/>
            <person name="Kellner E.M."/>
            <person name="Barker B.M."/>
            <person name="Galgiani J.N."/>
            <person name="Orbach M.J."/>
            <person name="Kirkland T.N."/>
            <person name="Cole G.T."/>
            <person name="Henn M.R."/>
            <person name="Birren B.W."/>
            <person name="Taylor J.W."/>
        </authorList>
    </citation>
    <scope>NUCLEOTIDE SEQUENCE [LARGE SCALE GENOMIC DNA]</scope>
    <source>
        <strain evidence="3">RMSCC 3488</strain>
    </source>
</reference>
<evidence type="ECO:0000313" key="3">
    <source>
        <dbReference type="Proteomes" id="UP000054567"/>
    </source>
</evidence>
<reference evidence="2 3" key="1">
    <citation type="submission" date="2007-06" db="EMBL/GenBank/DDBJ databases">
        <title>The Genome Sequence of Coccidioides posadasii RMSCC_3488.</title>
        <authorList>
            <consortium name="Coccidioides Genome Resources Consortium"/>
            <consortium name="The Broad Institute Genome Sequencing Platform"/>
            <person name="Henn M.R."/>
            <person name="Sykes S."/>
            <person name="Young S."/>
            <person name="Jaffe D."/>
            <person name="Berlin A."/>
            <person name="Alvarez P."/>
            <person name="Butler J."/>
            <person name="Gnerre S."/>
            <person name="Grabherr M."/>
            <person name="Mauceli E."/>
            <person name="Brockman W."/>
            <person name="Kodira C."/>
            <person name="Alvarado L."/>
            <person name="Zeng Q."/>
            <person name="Crawford M."/>
            <person name="Antoine C."/>
            <person name="Devon K."/>
            <person name="Galgiani J."/>
            <person name="Orsborn K."/>
            <person name="Lewis M.L."/>
            <person name="Nusbaum C."/>
            <person name="Galagan J."/>
            <person name="Birren B."/>
        </authorList>
    </citation>
    <scope>NUCLEOTIDE SEQUENCE [LARGE SCALE GENOMIC DNA]</scope>
    <source>
        <strain evidence="2 3">RMSCC 3488</strain>
    </source>
</reference>
<dbReference type="EMBL" id="DS268109">
    <property type="protein sequence ID" value="KMM63808.1"/>
    <property type="molecule type" value="Genomic_DNA"/>
</dbReference>
<sequence length="458" mass="48901">MSTAVVPPTAALLGPMVDRDSSPKSYPSLAPLSAAPSSTPTPTRVPSGSNEVPTEKNTPEGKRSPNTSRSGGPAPKIAIKKEPPTSPSLQPGTRHRPRKLDLSTSTPGNNLSTRGPLTARDGRAMQDVGLACLSPGFQTQDPAMREQLQRSMNVRDQQRSIIEARLQQSAKGDGQESAKQPEPSPFGSQRSSKKRPPPGLSIVPPSASQFANERVIQSAPLNQTFTGRRQPQPLTRHFTNQDFSGSPQIHHTPANQTSNRLPPIADVFGADTLPLRDRDSNGRGAFGQPTPSQLALGPLPSPGLPGGGQPSGRPREYRSAEEAVHELAGGREELLPRIVHYNGNKATSPRSPPNLHSSNSGNSTGGPPNGVQHPNSIPSQPHSMSNPTGAGRRRTRHEYEQDNGSPPLGTGPDMRFRTGPGPSAYGPFGAGRDSPETQRRKKEEFLSLCARAWDLFHS</sequence>
<dbReference type="VEuPathDB" id="FungiDB:CPAG_00162"/>
<proteinExistence type="predicted"/>
<accession>A0A0J6F156</accession>
<feature type="compositionally biased region" description="Polar residues" evidence="1">
    <location>
        <begin position="372"/>
        <end position="388"/>
    </location>
</feature>
<reference evidence="3" key="3">
    <citation type="journal article" date="2010" name="Genome Res.">
        <title>Population genomic sequencing of Coccidioides fungi reveals recent hybridization and transposon control.</title>
        <authorList>
            <person name="Neafsey D.E."/>
            <person name="Barker B.M."/>
            <person name="Sharpton T.J."/>
            <person name="Stajich J.E."/>
            <person name="Park D.J."/>
            <person name="Whiston E."/>
            <person name="Hung C.-Y."/>
            <person name="McMahan C."/>
            <person name="White J."/>
            <person name="Sykes S."/>
            <person name="Heiman D."/>
            <person name="Young S."/>
            <person name="Zeng Q."/>
            <person name="Abouelleil A."/>
            <person name="Aftuck L."/>
            <person name="Bessette D."/>
            <person name="Brown A."/>
            <person name="FitzGerald M."/>
            <person name="Lui A."/>
            <person name="Macdonald J.P."/>
            <person name="Priest M."/>
            <person name="Orbach M.J."/>
            <person name="Galgiani J.N."/>
            <person name="Kirkland T.N."/>
            <person name="Cole G.T."/>
            <person name="Birren B.W."/>
            <person name="Henn M.R."/>
            <person name="Taylor J.W."/>
            <person name="Rounsley S.D."/>
        </authorList>
    </citation>
    <scope>NUCLEOTIDE SEQUENCE [LARGE SCALE GENOMIC DNA]</scope>
    <source>
        <strain evidence="3">RMSCC 3488</strain>
    </source>
</reference>
<dbReference type="Proteomes" id="UP000054567">
    <property type="component" value="Unassembled WGS sequence"/>
</dbReference>